<proteinExistence type="predicted"/>
<keyword evidence="1" id="KW-0732">Signal</keyword>
<dbReference type="RefSeq" id="WP_100140407.1">
    <property type="nucleotide sequence ID" value="NZ_CP159584.2"/>
</dbReference>
<name>A0A2N9X8G4_9NEIS</name>
<reference evidence="2" key="1">
    <citation type="journal article" date="2017" name="MBio">
        <title>Type VI secretion-mediated competition in the bee gut microbiome.</title>
        <authorList>
            <person name="Steele M.I."/>
            <person name="Kwong W.K."/>
            <person name="Powell J.E."/>
            <person name="Whiteley M."/>
            <person name="Moran N.A."/>
        </authorList>
    </citation>
    <scope>NUCLEOTIDE SEQUENCE [LARGE SCALE GENOMIC DNA]</scope>
    <source>
        <strain evidence="2">WkB273</strain>
    </source>
</reference>
<dbReference type="PROSITE" id="PS51257">
    <property type="entry name" value="PROKAR_LIPOPROTEIN"/>
    <property type="match status" value="1"/>
</dbReference>
<evidence type="ECO:0000313" key="3">
    <source>
        <dbReference type="Proteomes" id="UP000230202"/>
    </source>
</evidence>
<evidence type="ECO:0000313" key="2">
    <source>
        <dbReference type="EMBL" id="PIT40652.1"/>
    </source>
</evidence>
<comment type="caution">
    <text evidence="2">The sequence shown here is derived from an EMBL/GenBank/DDBJ whole genome shotgun (WGS) entry which is preliminary data.</text>
</comment>
<sequence>MKKSVLTVLGILSLSVASFSCYAGNPPDKGGVHISLFKSPSIANPIVKLPPSKWLPCDLLRVNWCAFKNGPTKVIDPLEPQPPVAY</sequence>
<gene>
    <name evidence="2" type="ORF">BHC54_03175</name>
</gene>
<dbReference type="EMBL" id="MEIL01000019">
    <property type="protein sequence ID" value="PIT40652.1"/>
    <property type="molecule type" value="Genomic_DNA"/>
</dbReference>
<evidence type="ECO:0000256" key="1">
    <source>
        <dbReference type="SAM" id="SignalP"/>
    </source>
</evidence>
<protein>
    <submittedName>
        <fullName evidence="2">Uncharacterized protein</fullName>
    </submittedName>
</protein>
<feature type="chain" id="PRO_5014763968" evidence="1">
    <location>
        <begin position="24"/>
        <end position="86"/>
    </location>
</feature>
<keyword evidence="3" id="KW-1185">Reference proteome</keyword>
<organism evidence="2 3">
    <name type="scientific">Snodgrassella alvi</name>
    <dbReference type="NCBI Taxonomy" id="1196083"/>
    <lineage>
        <taxon>Bacteria</taxon>
        <taxon>Pseudomonadati</taxon>
        <taxon>Pseudomonadota</taxon>
        <taxon>Betaproteobacteria</taxon>
        <taxon>Neisseriales</taxon>
        <taxon>Neisseriaceae</taxon>
        <taxon>Snodgrassella</taxon>
    </lineage>
</organism>
<accession>A0A2N9X8G4</accession>
<dbReference type="Proteomes" id="UP000230202">
    <property type="component" value="Unassembled WGS sequence"/>
</dbReference>
<dbReference type="AlphaFoldDB" id="A0A2N9X8G4"/>
<feature type="signal peptide" evidence="1">
    <location>
        <begin position="1"/>
        <end position="23"/>
    </location>
</feature>